<dbReference type="PaxDb" id="65489-OBART12G11680.1"/>
<feature type="compositionally biased region" description="Gly residues" evidence="1">
    <location>
        <begin position="8"/>
        <end position="18"/>
    </location>
</feature>
<accession>A0A0D3HUC9</accession>
<dbReference type="Gramene" id="OBART12G11680.1">
    <property type="protein sequence ID" value="OBART12G11680.1"/>
    <property type="gene ID" value="OBART12G11680"/>
</dbReference>
<name>A0A0D3HUC9_9ORYZ</name>
<organism evidence="2">
    <name type="scientific">Oryza barthii</name>
    <dbReference type="NCBI Taxonomy" id="65489"/>
    <lineage>
        <taxon>Eukaryota</taxon>
        <taxon>Viridiplantae</taxon>
        <taxon>Streptophyta</taxon>
        <taxon>Embryophyta</taxon>
        <taxon>Tracheophyta</taxon>
        <taxon>Spermatophyta</taxon>
        <taxon>Magnoliopsida</taxon>
        <taxon>Liliopsida</taxon>
        <taxon>Poales</taxon>
        <taxon>Poaceae</taxon>
        <taxon>BOP clade</taxon>
        <taxon>Oryzoideae</taxon>
        <taxon>Oryzeae</taxon>
        <taxon>Oryzinae</taxon>
        <taxon>Oryza</taxon>
    </lineage>
</organism>
<evidence type="ECO:0000313" key="2">
    <source>
        <dbReference type="EnsemblPlants" id="OBART12G11680.1"/>
    </source>
</evidence>
<feature type="region of interest" description="Disordered" evidence="1">
    <location>
        <begin position="1"/>
        <end position="22"/>
    </location>
</feature>
<proteinExistence type="predicted"/>
<evidence type="ECO:0000256" key="1">
    <source>
        <dbReference type="SAM" id="MobiDB-lite"/>
    </source>
</evidence>
<keyword evidence="3" id="KW-1185">Reference proteome</keyword>
<dbReference type="HOGENOM" id="CLU_2124859_0_0_1"/>
<evidence type="ECO:0000313" key="3">
    <source>
        <dbReference type="Proteomes" id="UP000026960"/>
    </source>
</evidence>
<protein>
    <submittedName>
        <fullName evidence="2">Uncharacterized protein</fullName>
    </submittedName>
</protein>
<dbReference type="EnsemblPlants" id="OBART12G11680.1">
    <property type="protein sequence ID" value="OBART12G11680.1"/>
    <property type="gene ID" value="OBART12G11680"/>
</dbReference>
<reference evidence="2" key="2">
    <citation type="submission" date="2015-03" db="UniProtKB">
        <authorList>
            <consortium name="EnsemblPlants"/>
        </authorList>
    </citation>
    <scope>IDENTIFICATION</scope>
</reference>
<reference evidence="2" key="1">
    <citation type="journal article" date="2009" name="Rice">
        <title>De Novo Next Generation Sequencing of Plant Genomes.</title>
        <authorList>
            <person name="Rounsley S."/>
            <person name="Marri P.R."/>
            <person name="Yu Y."/>
            <person name="He R."/>
            <person name="Sisneros N."/>
            <person name="Goicoechea J.L."/>
            <person name="Lee S.J."/>
            <person name="Angelova A."/>
            <person name="Kudrna D."/>
            <person name="Luo M."/>
            <person name="Affourtit J."/>
            <person name="Desany B."/>
            <person name="Knight J."/>
            <person name="Niazi F."/>
            <person name="Egholm M."/>
            <person name="Wing R.A."/>
        </authorList>
    </citation>
    <scope>NUCLEOTIDE SEQUENCE [LARGE SCALE GENOMIC DNA]</scope>
    <source>
        <strain evidence="2">cv. IRGC 105608</strain>
    </source>
</reference>
<dbReference type="Proteomes" id="UP000026960">
    <property type="component" value="Chromosome 12"/>
</dbReference>
<sequence>MAAASKGGSPGNGGGGGAMSAPPPWPAMVGELLTIGEQTVGLLRIAESQLLCQYIVLEPPAMTMVALANDDDKASAAASSHLTDVQPETQIYVLHTAGCISWKDVGVIAFFGGI</sequence>
<dbReference type="AlphaFoldDB" id="A0A0D3HUC9"/>